<evidence type="ECO:0000256" key="2">
    <source>
        <dbReference type="SAM" id="SignalP"/>
    </source>
</evidence>
<protein>
    <recommendedName>
        <fullName evidence="3">Cupin type-1 domain-containing protein</fullName>
    </recommendedName>
</protein>
<evidence type="ECO:0000313" key="5">
    <source>
        <dbReference type="Proteomes" id="UP001141552"/>
    </source>
</evidence>
<evidence type="ECO:0000256" key="1">
    <source>
        <dbReference type="SAM" id="MobiDB-lite"/>
    </source>
</evidence>
<keyword evidence="2" id="KW-0732">Signal</keyword>
<gene>
    <name evidence="4" type="ORF">Tsubulata_040323</name>
</gene>
<feature type="chain" id="PRO_5040174252" description="Cupin type-1 domain-containing protein" evidence="2">
    <location>
        <begin position="26"/>
        <end position="502"/>
    </location>
</feature>
<keyword evidence="5" id="KW-1185">Reference proteome</keyword>
<feature type="signal peptide" evidence="2">
    <location>
        <begin position="1"/>
        <end position="25"/>
    </location>
</feature>
<dbReference type="InterPro" id="IPR006045">
    <property type="entry name" value="Cupin_1"/>
</dbReference>
<dbReference type="Pfam" id="PF00190">
    <property type="entry name" value="Cupin_1"/>
    <property type="match status" value="2"/>
</dbReference>
<dbReference type="PANTHER" id="PTHR31189:SF2">
    <property type="entry name" value="RMLC-LIKE CUPINS SUPERFAMILY PROTEIN"/>
    <property type="match status" value="1"/>
</dbReference>
<name>A0A9Q0GAZ7_9ROSI</name>
<feature type="domain" description="Cupin type-1" evidence="3">
    <location>
        <begin position="63"/>
        <end position="217"/>
    </location>
</feature>
<reference evidence="4" key="1">
    <citation type="submission" date="2022-02" db="EMBL/GenBank/DDBJ databases">
        <authorList>
            <person name="Henning P.M."/>
            <person name="McCubbin A.G."/>
            <person name="Shore J.S."/>
        </authorList>
    </citation>
    <scope>NUCLEOTIDE SEQUENCE</scope>
    <source>
        <strain evidence="4">F60SS</strain>
        <tissue evidence="4">Leaves</tissue>
    </source>
</reference>
<dbReference type="CDD" id="cd02245">
    <property type="entry name" value="cupin_7S_vicilin-like_C"/>
    <property type="match status" value="1"/>
</dbReference>
<dbReference type="AlphaFoldDB" id="A0A9Q0GAZ7"/>
<evidence type="ECO:0000259" key="3">
    <source>
        <dbReference type="SMART" id="SM00835"/>
    </source>
</evidence>
<dbReference type="PANTHER" id="PTHR31189">
    <property type="entry name" value="OS03G0336100 PROTEIN-RELATED"/>
    <property type="match status" value="1"/>
</dbReference>
<dbReference type="EMBL" id="JAKUCV010001757">
    <property type="protein sequence ID" value="KAJ4845151.1"/>
    <property type="molecule type" value="Genomic_DNA"/>
</dbReference>
<dbReference type="Proteomes" id="UP001141552">
    <property type="component" value="Unassembled WGS sequence"/>
</dbReference>
<feature type="domain" description="Cupin type-1" evidence="3">
    <location>
        <begin position="305"/>
        <end position="454"/>
    </location>
</feature>
<dbReference type="CDD" id="cd02244">
    <property type="entry name" value="cupin_7S_vicilin-like_N"/>
    <property type="match status" value="1"/>
</dbReference>
<dbReference type="SMART" id="SM00835">
    <property type="entry name" value="Cupin_1"/>
    <property type="match status" value="2"/>
</dbReference>
<comment type="caution">
    <text evidence="4">The sequence shown here is derived from an EMBL/GenBank/DDBJ whole genome shotgun (WGS) entry which is preliminary data.</text>
</comment>
<dbReference type="InterPro" id="IPR014710">
    <property type="entry name" value="RmlC-like_jellyroll"/>
</dbReference>
<feature type="region of interest" description="Disordered" evidence="1">
    <location>
        <begin position="31"/>
        <end position="56"/>
    </location>
</feature>
<proteinExistence type="predicted"/>
<dbReference type="InterPro" id="IPR011051">
    <property type="entry name" value="RmlC_Cupin_sf"/>
</dbReference>
<dbReference type="InterPro" id="IPR050253">
    <property type="entry name" value="Seed_Storage-Functional"/>
</dbReference>
<reference evidence="4" key="2">
    <citation type="journal article" date="2023" name="Plants (Basel)">
        <title>Annotation of the Turnera subulata (Passifloraceae) Draft Genome Reveals the S-Locus Evolved after the Divergence of Turneroideae from Passifloroideae in a Stepwise Manner.</title>
        <authorList>
            <person name="Henning P.M."/>
            <person name="Roalson E.H."/>
            <person name="Mir W."/>
            <person name="McCubbin A.G."/>
            <person name="Shore J.S."/>
        </authorList>
    </citation>
    <scope>NUCLEOTIDE SEQUENCE</scope>
    <source>
        <strain evidence="4">F60SS</strain>
    </source>
</reference>
<dbReference type="Gene3D" id="2.60.120.10">
    <property type="entry name" value="Jelly Rolls"/>
    <property type="match status" value="2"/>
</dbReference>
<sequence>MGNRAALLLLMMTAVLFHGMSMAMAREEYPREWTPEEREEFPRERTPEERERWEERGEGEEMFLLHDSKSVVETDAGSMRVVRSFGGRILERPMHIGFITMEPKSLFVPQYLDSSLILFVRRGEARVGLIYKDELAERRLKMGDIYRIPAGSAFYLMNVAEGQRLHVICSIDPSESLGFGTFQSFFIGGGTYPTSVLAGFDQETLSIAFNVTMEEVRELMSRQSEGPIVHMGDSRAPRATIWSKFLQLKEQDRLQHLKRMVEFEAEPPKQEEEAKWSWRKLFTSVLGQEDNRKTGEKAGRSPDSYNLYGRKPDFSNNYGWSIALHDSDYHPLKHSGIGVYLVNLTAGSMMAPHVNPTATEYGIVLRGSGRIQIVYPNGTRALNAKVSEGDVFWVPRYFPFCQIASRTGPFEFFGFTTSARKNRPQFLVGASSVLRAMRGPELAAAFGVSEDRARRIIDAQREAVILPSAAASPPDEVEKKKAKFQLPNVIKNFGNDMIMGFD</sequence>
<dbReference type="OrthoDB" id="2019862at2759"/>
<evidence type="ECO:0000313" key="4">
    <source>
        <dbReference type="EMBL" id="KAJ4845151.1"/>
    </source>
</evidence>
<organism evidence="4 5">
    <name type="scientific">Turnera subulata</name>
    <dbReference type="NCBI Taxonomy" id="218843"/>
    <lineage>
        <taxon>Eukaryota</taxon>
        <taxon>Viridiplantae</taxon>
        <taxon>Streptophyta</taxon>
        <taxon>Embryophyta</taxon>
        <taxon>Tracheophyta</taxon>
        <taxon>Spermatophyta</taxon>
        <taxon>Magnoliopsida</taxon>
        <taxon>eudicotyledons</taxon>
        <taxon>Gunneridae</taxon>
        <taxon>Pentapetalae</taxon>
        <taxon>rosids</taxon>
        <taxon>fabids</taxon>
        <taxon>Malpighiales</taxon>
        <taxon>Passifloraceae</taxon>
        <taxon>Turnera</taxon>
    </lineage>
</organism>
<accession>A0A9Q0GAZ7</accession>
<dbReference type="SUPFAM" id="SSF51182">
    <property type="entry name" value="RmlC-like cupins"/>
    <property type="match status" value="1"/>
</dbReference>